<dbReference type="Proteomes" id="UP001499954">
    <property type="component" value="Unassembled WGS sequence"/>
</dbReference>
<proteinExistence type="inferred from homology"/>
<comment type="caution">
    <text evidence="3">The sequence shown here is derived from an EMBL/GenBank/DDBJ whole genome shotgun (WGS) entry which is preliminary data.</text>
</comment>
<accession>A0ABN2Q054</accession>
<dbReference type="SUPFAM" id="SSF54506">
    <property type="entry name" value="Diaminopimelate epimerase-like"/>
    <property type="match status" value="1"/>
</dbReference>
<protein>
    <submittedName>
        <fullName evidence="3">PhzF family phenazine biosynthesis isomerase</fullName>
    </submittedName>
</protein>
<evidence type="ECO:0000313" key="4">
    <source>
        <dbReference type="Proteomes" id="UP001499954"/>
    </source>
</evidence>
<evidence type="ECO:0000256" key="1">
    <source>
        <dbReference type="ARBA" id="ARBA00008270"/>
    </source>
</evidence>
<dbReference type="Pfam" id="PF02567">
    <property type="entry name" value="PhzC-PhzF"/>
    <property type="match status" value="1"/>
</dbReference>
<keyword evidence="2 3" id="KW-0413">Isomerase</keyword>
<name>A0ABN2Q054_9MICO</name>
<dbReference type="PANTHER" id="PTHR13774:SF39">
    <property type="entry name" value="BIOSYNTHESIS PROTEIN, PUTATIVE-RELATED"/>
    <property type="match status" value="1"/>
</dbReference>
<dbReference type="PIRSF" id="PIRSF016184">
    <property type="entry name" value="PhzC_PhzF"/>
    <property type="match status" value="1"/>
</dbReference>
<dbReference type="InterPro" id="IPR003719">
    <property type="entry name" value="Phenazine_PhzF-like"/>
</dbReference>
<dbReference type="RefSeq" id="WP_157415093.1">
    <property type="nucleotide sequence ID" value="NZ_BAAAMK010000001.1"/>
</dbReference>
<sequence>MTSAPEILRYAAFADLPTGGNPAGVVLDASSLDDAQMQRIAAEVDYAETAFVTGRDGEAYVVRYFSPIAEVPFCGHATVATAVALAERSTAGDAGAGALRFSTPVGPIEIATERAPGGITAAFTSVGTDLAEFEPATLARVLGLLGLEASALSTELPPRLAFAGNWHPVLVVDDASAFDGFAFDPVAVRALMDEQGWPATITVLHPIAPGHGERDEEADAAGQLRFEARNLFPVGRITEDPATGSAAAAVGGYLRALGAVATPTRIVIEQGRHVGRPGELTVDIPTAGGITVSGRAVPIPAPGD</sequence>
<comment type="similarity">
    <text evidence="1">Belongs to the PhzF family.</text>
</comment>
<dbReference type="NCBIfam" id="TIGR00654">
    <property type="entry name" value="PhzF_family"/>
    <property type="match status" value="1"/>
</dbReference>
<dbReference type="GO" id="GO:0016853">
    <property type="term" value="F:isomerase activity"/>
    <property type="evidence" value="ECO:0007669"/>
    <property type="project" value="UniProtKB-KW"/>
</dbReference>
<keyword evidence="4" id="KW-1185">Reference proteome</keyword>
<dbReference type="EMBL" id="BAAAMK010000001">
    <property type="protein sequence ID" value="GAA1939882.1"/>
    <property type="molecule type" value="Genomic_DNA"/>
</dbReference>
<organism evidence="3 4">
    <name type="scientific">Agromyces allii</name>
    <dbReference type="NCBI Taxonomy" id="393607"/>
    <lineage>
        <taxon>Bacteria</taxon>
        <taxon>Bacillati</taxon>
        <taxon>Actinomycetota</taxon>
        <taxon>Actinomycetes</taxon>
        <taxon>Micrococcales</taxon>
        <taxon>Microbacteriaceae</taxon>
        <taxon>Agromyces</taxon>
    </lineage>
</organism>
<evidence type="ECO:0000313" key="3">
    <source>
        <dbReference type="EMBL" id="GAA1939882.1"/>
    </source>
</evidence>
<dbReference type="Gene3D" id="3.10.310.10">
    <property type="entry name" value="Diaminopimelate Epimerase, Chain A, domain 1"/>
    <property type="match status" value="2"/>
</dbReference>
<gene>
    <name evidence="3" type="ORF">GCM10009717_02790</name>
</gene>
<dbReference type="PANTHER" id="PTHR13774">
    <property type="entry name" value="PHENAZINE BIOSYNTHESIS PROTEIN"/>
    <property type="match status" value="1"/>
</dbReference>
<reference evidence="3 4" key="1">
    <citation type="journal article" date="2019" name="Int. J. Syst. Evol. Microbiol.">
        <title>The Global Catalogue of Microorganisms (GCM) 10K type strain sequencing project: providing services to taxonomists for standard genome sequencing and annotation.</title>
        <authorList>
            <consortium name="The Broad Institute Genomics Platform"/>
            <consortium name="The Broad Institute Genome Sequencing Center for Infectious Disease"/>
            <person name="Wu L."/>
            <person name="Ma J."/>
        </authorList>
    </citation>
    <scope>NUCLEOTIDE SEQUENCE [LARGE SCALE GENOMIC DNA]</scope>
    <source>
        <strain evidence="3 4">JCM 13584</strain>
    </source>
</reference>
<evidence type="ECO:0000256" key="2">
    <source>
        <dbReference type="ARBA" id="ARBA00023235"/>
    </source>
</evidence>